<reference evidence="1 2" key="1">
    <citation type="submission" date="2024-01" db="EMBL/GenBank/DDBJ databases">
        <authorList>
            <person name="Alioto T."/>
            <person name="Alioto T."/>
            <person name="Gomez Garrido J."/>
        </authorList>
    </citation>
    <scope>NUCLEOTIDE SEQUENCE [LARGE SCALE GENOMIC DNA]</scope>
</reference>
<dbReference type="Proteomes" id="UP001314229">
    <property type="component" value="Unassembled WGS sequence"/>
</dbReference>
<gene>
    <name evidence="1" type="ORF">FSCOSCO3_A034202</name>
</gene>
<accession>A0AAV1PUM8</accession>
<comment type="caution">
    <text evidence="1">The sequence shown here is derived from an EMBL/GenBank/DDBJ whole genome shotgun (WGS) entry which is preliminary data.</text>
</comment>
<dbReference type="EMBL" id="CAWUFR010000264">
    <property type="protein sequence ID" value="CAK6974584.1"/>
    <property type="molecule type" value="Genomic_DNA"/>
</dbReference>
<evidence type="ECO:0000313" key="2">
    <source>
        <dbReference type="Proteomes" id="UP001314229"/>
    </source>
</evidence>
<keyword evidence="2" id="KW-1185">Reference proteome</keyword>
<dbReference type="AlphaFoldDB" id="A0AAV1PUM8"/>
<name>A0AAV1PUM8_SCOSC</name>
<protein>
    <submittedName>
        <fullName evidence="1">Uncharacterized protein</fullName>
    </submittedName>
</protein>
<organism evidence="1 2">
    <name type="scientific">Scomber scombrus</name>
    <name type="common">Atlantic mackerel</name>
    <name type="synonym">Scomber vernalis</name>
    <dbReference type="NCBI Taxonomy" id="13677"/>
    <lineage>
        <taxon>Eukaryota</taxon>
        <taxon>Metazoa</taxon>
        <taxon>Chordata</taxon>
        <taxon>Craniata</taxon>
        <taxon>Vertebrata</taxon>
        <taxon>Euteleostomi</taxon>
        <taxon>Actinopterygii</taxon>
        <taxon>Neopterygii</taxon>
        <taxon>Teleostei</taxon>
        <taxon>Neoteleostei</taxon>
        <taxon>Acanthomorphata</taxon>
        <taxon>Pelagiaria</taxon>
        <taxon>Scombriformes</taxon>
        <taxon>Scombridae</taxon>
        <taxon>Scomber</taxon>
    </lineage>
</organism>
<proteinExistence type="predicted"/>
<evidence type="ECO:0000313" key="1">
    <source>
        <dbReference type="EMBL" id="CAK6974584.1"/>
    </source>
</evidence>
<sequence>MQSAVRGSPQLYIEIIVKHLLSGGPLDIHYEEKEKKAMTQFPLRFRVDMLVSSAKKSLEVADTVTKRNVLKRKWIKFAILRIKLLKFAVNNKTASPKTS</sequence>